<protein>
    <submittedName>
        <fullName evidence="1">Uncharacterized protein</fullName>
    </submittedName>
</protein>
<evidence type="ECO:0000313" key="1">
    <source>
        <dbReference type="EMBL" id="GCE63675.1"/>
    </source>
</evidence>
<gene>
    <name evidence="1" type="ORF">MHSWG343_06750</name>
</gene>
<reference evidence="1 2" key="1">
    <citation type="submission" date="2019-01" db="EMBL/GenBank/DDBJ databases">
        <title>Draft genome sequences of Candidatus Mycoplasma haemohominis SWG34-3 identified from a patient with pyrexia, anemia and liver dysfunction.</title>
        <authorList>
            <person name="Sekizuka T."/>
            <person name="Hattori N."/>
            <person name="Katano H."/>
            <person name="Takuma T."/>
            <person name="Ito T."/>
            <person name="Arai N."/>
            <person name="Yanai R."/>
            <person name="Ishii S."/>
            <person name="Miura Y."/>
            <person name="Tokunaga T."/>
            <person name="Watanabe H."/>
            <person name="Nomura N."/>
            <person name="Eguchi J."/>
            <person name="Arai T."/>
            <person name="Hasegawa H."/>
            <person name="Nakamaki T."/>
            <person name="Wakita T."/>
            <person name="Niki Y."/>
            <person name="Kuroda M."/>
        </authorList>
    </citation>
    <scope>NUCLEOTIDE SEQUENCE [LARGE SCALE GENOMIC DNA]</scope>
    <source>
        <strain evidence="1">SWG34-3</strain>
    </source>
</reference>
<dbReference type="AlphaFoldDB" id="A0A478FUA3"/>
<dbReference type="EMBL" id="BIMN01000003">
    <property type="protein sequence ID" value="GCE63675.1"/>
    <property type="molecule type" value="Genomic_DNA"/>
</dbReference>
<proteinExistence type="predicted"/>
<comment type="caution">
    <text evidence="1">The sequence shown here is derived from an EMBL/GenBank/DDBJ whole genome shotgun (WGS) entry which is preliminary data.</text>
</comment>
<name>A0A478FUA3_9MOLU</name>
<organism evidence="1 2">
    <name type="scientific">Candidatus Mycoplasma haematohominis</name>
    <dbReference type="NCBI Taxonomy" id="1494318"/>
    <lineage>
        <taxon>Bacteria</taxon>
        <taxon>Bacillati</taxon>
        <taxon>Mycoplasmatota</taxon>
        <taxon>Mollicutes</taxon>
        <taxon>Mycoplasmataceae</taxon>
        <taxon>Mycoplasma</taxon>
    </lineage>
</organism>
<accession>A0A478FUA3</accession>
<sequence>MPQLLLIPFHISAFSFPLKAGLSIGLLGVSAVTAGVSTWQNKMVASDSKLTEALEPFTSVFTETIPKFFKEEIGEGGNSIFKAYGSWEQELSQEVLSTSNPLLTTLNTWSNSVKGGVENFKNGLSKNLSLIETINYYVFELGSIVQKLLPYINEILIDSIRETASPDSDSLLGVQKIEGIVSDSNSSSLWSSIKEMFLSLQDTISNFTNKQIGEIIEYLRSVKKSEISKFVEETKKNAEKIKDNANDYKGDPEKILTDLLIGEEGMKQAKEGIEKLIGALDKKQTAVKKLLGAKSDMFDTLKTSLNNLKDKFEAKP</sequence>
<dbReference type="Proteomes" id="UP000324831">
    <property type="component" value="Unassembled WGS sequence"/>
</dbReference>
<evidence type="ECO:0000313" key="2">
    <source>
        <dbReference type="Proteomes" id="UP000324831"/>
    </source>
</evidence>